<name>A0A4Y7XD29_9GAMM</name>
<gene>
    <name evidence="1" type="ORF">E2B99_08365</name>
</gene>
<organism evidence="1 2">
    <name type="scientific">Alkanindiges illinoisensis</name>
    <dbReference type="NCBI Taxonomy" id="197183"/>
    <lineage>
        <taxon>Bacteria</taxon>
        <taxon>Pseudomonadati</taxon>
        <taxon>Pseudomonadota</taxon>
        <taxon>Gammaproteobacteria</taxon>
        <taxon>Moraxellales</taxon>
        <taxon>Moraxellaceae</taxon>
        <taxon>Alkanindiges</taxon>
    </lineage>
</organism>
<protein>
    <submittedName>
        <fullName evidence="1">Uncharacterized protein</fullName>
    </submittedName>
</protein>
<sequence length="450" mass="51388">MPRKKQQSEITDNLTQNLELTVVSAQESERSGKGSVEELQLSLLPSGESKELSEIISTERNYDRWANFIFPHTKSPDLKEIRKKEWRLELPNGKEGTASILITPAKDGRCYTARTYDVYLALVWFWRELGMPNEPFKLNLSQIARKLEMPTSGKNLKAILNELEVLYFTNVSWVLSFQDITQRFMTTKNQRVLETFNYATLEERGGLSGQSGVTVQFNENIRNNIRNNITTPVNFTARKAIRSSVAKILYGRIDSILASHTRLERRIENLVGELNLTAHRYQHKSQRKVLGEMLIRNLNGLELSNKNILTVELSETVDSQDFKLIFKSIPFEDRKKGSKGVAKLADQSVKIINTDPILIENIVADMTALTGSNKANLGLYYSIAKHYSENLIHRAIGEFKELMSLNPKISNKSAYFTTVVHVIAHKMGEEWIKPCGSDCRYRPENQFLPE</sequence>
<dbReference type="Proteomes" id="UP000297834">
    <property type="component" value="Unassembled WGS sequence"/>
</dbReference>
<dbReference type="EMBL" id="SNTY01000029">
    <property type="protein sequence ID" value="TEU26409.1"/>
    <property type="molecule type" value="Genomic_DNA"/>
</dbReference>
<evidence type="ECO:0000313" key="2">
    <source>
        <dbReference type="Proteomes" id="UP000297834"/>
    </source>
</evidence>
<dbReference type="AlphaFoldDB" id="A0A4Y7XD29"/>
<evidence type="ECO:0000313" key="1">
    <source>
        <dbReference type="EMBL" id="TEU26409.1"/>
    </source>
</evidence>
<reference evidence="1 2" key="1">
    <citation type="submission" date="2019-03" db="EMBL/GenBank/DDBJ databases">
        <title>Alkanindiges illinoisensis: a potential pathogenic isolated from ascites of a gastric cancer patient with abdominal metastasis.</title>
        <authorList>
            <person name="Hu X."/>
            <person name="Yang B."/>
            <person name="Yan X."/>
            <person name="Lin L."/>
            <person name="Zhao H."/>
            <person name="Zhou F."/>
            <person name="Su B."/>
            <person name="Chen J."/>
            <person name="Rui Y."/>
            <person name="Wang Q."/>
            <person name="Zheng L."/>
        </authorList>
    </citation>
    <scope>NUCLEOTIDE SEQUENCE [LARGE SCALE GENOMIC DNA]</scope>
    <source>
        <strain evidence="1 2">NFYY 23406</strain>
    </source>
</reference>
<comment type="caution">
    <text evidence="1">The sequence shown here is derived from an EMBL/GenBank/DDBJ whole genome shotgun (WGS) entry which is preliminary data.</text>
</comment>
<dbReference type="RefSeq" id="WP_134244544.1">
    <property type="nucleotide sequence ID" value="NZ_SNTY01000029.1"/>
</dbReference>
<dbReference type="OrthoDB" id="9868992at2"/>
<accession>A0A4Y7XD29</accession>
<proteinExistence type="predicted"/>
<keyword evidence="2" id="KW-1185">Reference proteome</keyword>